<keyword evidence="4" id="KW-0349">Heme</keyword>
<dbReference type="Pfam" id="PF14537">
    <property type="entry name" value="Cytochrom_c3_2"/>
    <property type="match status" value="1"/>
</dbReference>
<evidence type="ECO:0000313" key="11">
    <source>
        <dbReference type="EMBL" id="MDI5833436.1"/>
    </source>
</evidence>
<evidence type="ECO:0000256" key="1">
    <source>
        <dbReference type="ARBA" id="ARBA00001926"/>
    </source>
</evidence>
<name>A0ABT6UG33_9GAMM</name>
<evidence type="ECO:0000313" key="12">
    <source>
        <dbReference type="Proteomes" id="UP001159075"/>
    </source>
</evidence>
<keyword evidence="5" id="KW-0479">Metal-binding</keyword>
<gene>
    <name evidence="11" type="ORF">ODY93_17775</name>
</gene>
<dbReference type="InterPro" id="IPR036280">
    <property type="entry name" value="Multihaem_cyt_sf"/>
</dbReference>
<evidence type="ECO:0000256" key="8">
    <source>
        <dbReference type="ARBA" id="ARBA00023004"/>
    </source>
</evidence>
<evidence type="ECO:0000256" key="4">
    <source>
        <dbReference type="ARBA" id="ARBA00022617"/>
    </source>
</evidence>
<dbReference type="Gene3D" id="1.10.1130.10">
    <property type="entry name" value="Flavocytochrome C3, Chain A"/>
    <property type="match status" value="1"/>
</dbReference>
<keyword evidence="3" id="KW-0813">Transport</keyword>
<dbReference type="Proteomes" id="UP001159075">
    <property type="component" value="Unassembled WGS sequence"/>
</dbReference>
<reference evidence="11 12" key="1">
    <citation type="submission" date="2022-09" db="EMBL/GenBank/DDBJ databases">
        <title>The outer-membrane cytochrome OmcA is essential for infection of Shewanella oneidensis by a zebrafish-associated bacteriophage.</title>
        <authorList>
            <person name="Grenfell A.W."/>
            <person name="Intile P."/>
            <person name="Mcfarlane J."/>
            <person name="Leung D."/>
            <person name="Abdalla K."/>
            <person name="Wold M."/>
            <person name="Kees E."/>
            <person name="Gralnick J."/>
        </authorList>
    </citation>
    <scope>NUCLEOTIDE SEQUENCE [LARGE SCALE GENOMIC DNA]</scope>
    <source>
        <strain evidence="11 12">NF-5</strain>
    </source>
</reference>
<feature type="chain" id="PRO_5045448194" evidence="9">
    <location>
        <begin position="26"/>
        <end position="117"/>
    </location>
</feature>
<organism evidence="11 12">
    <name type="scientific">Shewanella xiamenensis</name>
    <dbReference type="NCBI Taxonomy" id="332186"/>
    <lineage>
        <taxon>Bacteria</taxon>
        <taxon>Pseudomonadati</taxon>
        <taxon>Pseudomonadota</taxon>
        <taxon>Gammaproteobacteria</taxon>
        <taxon>Alteromonadales</taxon>
        <taxon>Shewanellaceae</taxon>
        <taxon>Shewanella</taxon>
    </lineage>
</organism>
<comment type="caution">
    <text evidence="11">The sequence shown here is derived from an EMBL/GenBank/DDBJ whole genome shotgun (WGS) entry which is preliminary data.</text>
</comment>
<feature type="signal peptide" evidence="9">
    <location>
        <begin position="1"/>
        <end position="25"/>
    </location>
</feature>
<proteinExistence type="predicted"/>
<keyword evidence="8" id="KW-0408">Iron</keyword>
<comment type="subcellular location">
    <subcellularLocation>
        <location evidence="2">Periplasm</location>
    </subcellularLocation>
</comment>
<evidence type="ECO:0000256" key="2">
    <source>
        <dbReference type="ARBA" id="ARBA00004418"/>
    </source>
</evidence>
<protein>
    <submittedName>
        <fullName evidence="11">Cytochrome c3 family protein</fullName>
    </submittedName>
</protein>
<keyword evidence="7" id="KW-0249">Electron transport</keyword>
<dbReference type="InterPro" id="IPR012286">
    <property type="entry name" value="Tetrahaem_cytochrome"/>
</dbReference>
<evidence type="ECO:0000256" key="7">
    <source>
        <dbReference type="ARBA" id="ARBA00022982"/>
    </source>
</evidence>
<dbReference type="SUPFAM" id="SSF48695">
    <property type="entry name" value="Multiheme cytochromes"/>
    <property type="match status" value="1"/>
</dbReference>
<sequence length="117" mass="13072">MMKYLKIRYLLLTFAIVLFSNGAAAAELGKTHKNAGIGCADCHGNRKPSEAAPMFACIQCHDTKKLADTTKDIEPTNPHQNRHNGTETNCNTCHHQHKPSENACIGCHERWEFKKLP</sequence>
<keyword evidence="12" id="KW-1185">Reference proteome</keyword>
<keyword evidence="9" id="KW-0732">Signal</keyword>
<evidence type="ECO:0000259" key="10">
    <source>
        <dbReference type="Pfam" id="PF14537"/>
    </source>
</evidence>
<feature type="domain" description="Tetrahaem cytochrome" evidence="10">
    <location>
        <begin position="31"/>
        <end position="109"/>
    </location>
</feature>
<accession>A0ABT6UG33</accession>
<evidence type="ECO:0000256" key="5">
    <source>
        <dbReference type="ARBA" id="ARBA00022723"/>
    </source>
</evidence>
<keyword evidence="6" id="KW-0574">Periplasm</keyword>
<comment type="cofactor">
    <cofactor evidence="1">
        <name>heme c</name>
        <dbReference type="ChEBI" id="CHEBI:61717"/>
    </cofactor>
</comment>
<evidence type="ECO:0000256" key="6">
    <source>
        <dbReference type="ARBA" id="ARBA00022764"/>
    </source>
</evidence>
<dbReference type="RefSeq" id="WP_282679910.1">
    <property type="nucleotide sequence ID" value="NZ_JAOTLW010000022.1"/>
</dbReference>
<evidence type="ECO:0000256" key="9">
    <source>
        <dbReference type="SAM" id="SignalP"/>
    </source>
</evidence>
<evidence type="ECO:0000256" key="3">
    <source>
        <dbReference type="ARBA" id="ARBA00022448"/>
    </source>
</evidence>
<dbReference type="EMBL" id="JAOTLW010000022">
    <property type="protein sequence ID" value="MDI5833436.1"/>
    <property type="molecule type" value="Genomic_DNA"/>
</dbReference>